<evidence type="ECO:0000256" key="7">
    <source>
        <dbReference type="SAM" id="Phobius"/>
    </source>
</evidence>
<gene>
    <name evidence="9" type="ORF">EV213_10786</name>
</gene>
<evidence type="ECO:0000256" key="5">
    <source>
        <dbReference type="ARBA" id="ARBA00022989"/>
    </source>
</evidence>
<keyword evidence="5 7" id="KW-1133">Transmembrane helix</keyword>
<keyword evidence="10" id="KW-1185">Reference proteome</keyword>
<proteinExistence type="predicted"/>
<dbReference type="PANTHER" id="PTHR24221">
    <property type="entry name" value="ATP-BINDING CASSETTE SUB-FAMILY B"/>
    <property type="match status" value="1"/>
</dbReference>
<dbReference type="SMART" id="SM00382">
    <property type="entry name" value="AAA"/>
    <property type="match status" value="1"/>
</dbReference>
<reference evidence="9 10" key="1">
    <citation type="submission" date="2019-03" db="EMBL/GenBank/DDBJ databases">
        <title>Genomic Encyclopedia of Type Strains, Phase IV (KMG-IV): sequencing the most valuable type-strain genomes for metagenomic binning, comparative biology and taxonomic classification.</title>
        <authorList>
            <person name="Goeker M."/>
        </authorList>
    </citation>
    <scope>NUCLEOTIDE SEQUENCE [LARGE SCALE GENOMIC DNA]</scope>
    <source>
        <strain evidence="9 10">DSM 28697</strain>
    </source>
</reference>
<keyword evidence="3" id="KW-0547">Nucleotide-binding</keyword>
<dbReference type="Gene3D" id="3.40.50.300">
    <property type="entry name" value="P-loop containing nucleotide triphosphate hydrolases"/>
    <property type="match status" value="1"/>
</dbReference>
<dbReference type="AlphaFoldDB" id="A0A4R6U557"/>
<evidence type="ECO:0000259" key="8">
    <source>
        <dbReference type="PROSITE" id="PS50893"/>
    </source>
</evidence>
<dbReference type="PROSITE" id="PS50893">
    <property type="entry name" value="ABC_TRANSPORTER_2"/>
    <property type="match status" value="1"/>
</dbReference>
<feature type="domain" description="ABC transporter" evidence="8">
    <location>
        <begin position="373"/>
        <end position="611"/>
    </location>
</feature>
<evidence type="ECO:0000256" key="3">
    <source>
        <dbReference type="ARBA" id="ARBA00022741"/>
    </source>
</evidence>
<evidence type="ECO:0000256" key="4">
    <source>
        <dbReference type="ARBA" id="ARBA00022840"/>
    </source>
</evidence>
<dbReference type="GO" id="GO:0034040">
    <property type="term" value="F:ATPase-coupled lipid transmembrane transporter activity"/>
    <property type="evidence" value="ECO:0007669"/>
    <property type="project" value="TreeGrafter"/>
</dbReference>
<dbReference type="GO" id="GO:0005886">
    <property type="term" value="C:plasma membrane"/>
    <property type="evidence" value="ECO:0007669"/>
    <property type="project" value="UniProtKB-SubCell"/>
</dbReference>
<dbReference type="CDD" id="cd03228">
    <property type="entry name" value="ABCC_MRP_Like"/>
    <property type="match status" value="1"/>
</dbReference>
<evidence type="ECO:0000313" key="10">
    <source>
        <dbReference type="Proteomes" id="UP000295632"/>
    </source>
</evidence>
<name>A0A4R6U557_9BACI</name>
<dbReference type="InterPro" id="IPR027417">
    <property type="entry name" value="P-loop_NTPase"/>
</dbReference>
<dbReference type="Gene3D" id="1.20.1560.10">
    <property type="entry name" value="ABC transporter type 1, transmembrane domain"/>
    <property type="match status" value="1"/>
</dbReference>
<keyword evidence="4 9" id="KW-0067">ATP-binding</keyword>
<feature type="transmembrane region" description="Helical" evidence="7">
    <location>
        <begin position="280"/>
        <end position="297"/>
    </location>
</feature>
<feature type="transmembrane region" description="Helical" evidence="7">
    <location>
        <begin position="154"/>
        <end position="173"/>
    </location>
</feature>
<feature type="transmembrane region" description="Helical" evidence="7">
    <location>
        <begin position="40"/>
        <end position="57"/>
    </location>
</feature>
<comment type="subcellular location">
    <subcellularLocation>
        <location evidence="1">Cell membrane</location>
        <topology evidence="1">Multi-pass membrane protein</topology>
    </subcellularLocation>
</comment>
<dbReference type="GO" id="GO:0016887">
    <property type="term" value="F:ATP hydrolysis activity"/>
    <property type="evidence" value="ECO:0007669"/>
    <property type="project" value="InterPro"/>
</dbReference>
<feature type="transmembrane region" description="Helical" evidence="7">
    <location>
        <begin position="317"/>
        <end position="337"/>
    </location>
</feature>
<dbReference type="Pfam" id="PF00005">
    <property type="entry name" value="ABC_tran"/>
    <property type="match status" value="1"/>
</dbReference>
<evidence type="ECO:0000256" key="6">
    <source>
        <dbReference type="ARBA" id="ARBA00023136"/>
    </source>
</evidence>
<accession>A0A4R6U557</accession>
<sequence>MTIIPRIKAFVAEFHIMKRACALVRELSPGYLEFNLIKSLLDATVPFIAIYVAALIIDELVGDKNLNVLLVYVTLSVGGTAFFTIITLFLTKKIDVLNAMFIIRIKKYLNDKKYSMDYAMHENPKYTELHAKIVEVMFLTNGGMSSVTKLLSDICHHLISLTIATGILIVSSLDTSTVDGSFSWVSILFFILTLAVIVISVFFSARNSKIVGEKEYNLTQNSSTNKYLDYYHYHYMEDDQAGKDIHLFNQRKLIIGEVLSKGRLPWMKVLNGRYSLHQKYFGMNVLISTFVGGYAYIYVGLRALAGHITLGSVIKSYASITILIFNINELFIALSQVKSNNRYLRSFFEFIDATSEQQSDKQLRIKNCETWEVVFHNVSFRYPNSDDYVIKNVSMKITSNRRVAIVGMNGSGKTTVIKLLCGLYQPDEGCITLNGKDIRDYDNEEYLKLFNVVFQDFQLLSLPIGENIAASRDYDDDKVWKSLEVAGIDDYVRGLPHKLKQPIYKYVHAYGINLSGGEEQKMAIARAHYKNAPFVILDEPTAALDPVAEFDIYNRFNEMIDNKAAVFISHRLSSCKFCDTIYVFDHGVLIQKGCHEKLCKDTAGKYYELWNAQAQYYS</sequence>
<dbReference type="Proteomes" id="UP000295632">
    <property type="component" value="Unassembled WGS sequence"/>
</dbReference>
<dbReference type="InterPro" id="IPR036640">
    <property type="entry name" value="ABC1_TM_sf"/>
</dbReference>
<feature type="transmembrane region" description="Helical" evidence="7">
    <location>
        <begin position="69"/>
        <end position="90"/>
    </location>
</feature>
<dbReference type="EMBL" id="SNYJ01000007">
    <property type="protein sequence ID" value="TDQ39719.1"/>
    <property type="molecule type" value="Genomic_DNA"/>
</dbReference>
<comment type="caution">
    <text evidence="9">The sequence shown here is derived from an EMBL/GenBank/DDBJ whole genome shotgun (WGS) entry which is preliminary data.</text>
</comment>
<dbReference type="PANTHER" id="PTHR24221:SF654">
    <property type="entry name" value="ATP-BINDING CASSETTE SUB-FAMILY B MEMBER 6"/>
    <property type="match status" value="1"/>
</dbReference>
<dbReference type="GO" id="GO:0005524">
    <property type="term" value="F:ATP binding"/>
    <property type="evidence" value="ECO:0007669"/>
    <property type="project" value="UniProtKB-KW"/>
</dbReference>
<dbReference type="SUPFAM" id="SSF52540">
    <property type="entry name" value="P-loop containing nucleoside triphosphate hydrolases"/>
    <property type="match status" value="1"/>
</dbReference>
<organism evidence="9 10">
    <name type="scientific">Aureibacillus halotolerans</name>
    <dbReference type="NCBI Taxonomy" id="1508390"/>
    <lineage>
        <taxon>Bacteria</taxon>
        <taxon>Bacillati</taxon>
        <taxon>Bacillota</taxon>
        <taxon>Bacilli</taxon>
        <taxon>Bacillales</taxon>
        <taxon>Bacillaceae</taxon>
        <taxon>Aureibacillus</taxon>
    </lineage>
</organism>
<keyword evidence="6 7" id="KW-0472">Membrane</keyword>
<dbReference type="InterPro" id="IPR039421">
    <property type="entry name" value="Type_1_exporter"/>
</dbReference>
<keyword evidence="2 7" id="KW-0812">Transmembrane</keyword>
<evidence type="ECO:0000256" key="2">
    <source>
        <dbReference type="ARBA" id="ARBA00022692"/>
    </source>
</evidence>
<protein>
    <submittedName>
        <fullName evidence="9">ATP-binding cassette subfamily B protein</fullName>
    </submittedName>
</protein>
<dbReference type="InterPro" id="IPR003593">
    <property type="entry name" value="AAA+_ATPase"/>
</dbReference>
<dbReference type="OrthoDB" id="9806127at2"/>
<dbReference type="InterPro" id="IPR003439">
    <property type="entry name" value="ABC_transporter-like_ATP-bd"/>
</dbReference>
<dbReference type="SUPFAM" id="SSF90123">
    <property type="entry name" value="ABC transporter transmembrane region"/>
    <property type="match status" value="1"/>
</dbReference>
<evidence type="ECO:0000313" key="9">
    <source>
        <dbReference type="EMBL" id="TDQ39719.1"/>
    </source>
</evidence>
<evidence type="ECO:0000256" key="1">
    <source>
        <dbReference type="ARBA" id="ARBA00004651"/>
    </source>
</evidence>
<feature type="transmembrane region" description="Helical" evidence="7">
    <location>
        <begin position="185"/>
        <end position="205"/>
    </location>
</feature>